<dbReference type="STRING" id="4565.A0A3B6ITE9"/>
<dbReference type="Gramene" id="TraesWEE_scaffold_155597_01G000100.1">
    <property type="protein sequence ID" value="TraesWEE_scaffold_155597_01G000100.1"/>
    <property type="gene ID" value="TraesWEE_scaffold_155597_01G000100"/>
</dbReference>
<dbReference type="Pfam" id="PF03767">
    <property type="entry name" value="Acid_phosphat_B"/>
    <property type="match status" value="1"/>
</dbReference>
<dbReference type="InterPro" id="IPR023214">
    <property type="entry name" value="HAD_sf"/>
</dbReference>
<evidence type="ECO:0000313" key="3">
    <source>
        <dbReference type="Proteomes" id="UP000019116"/>
    </source>
</evidence>
<dbReference type="Gramene" id="TraesROB_scaffold_063929_01G000100.1">
    <property type="protein sequence ID" value="TraesROB_scaffold_063929_01G000100.1"/>
    <property type="gene ID" value="TraesROB_scaffold_063929_01G000100"/>
</dbReference>
<evidence type="ECO:0000256" key="1">
    <source>
        <dbReference type="ARBA" id="ARBA00022729"/>
    </source>
</evidence>
<dbReference type="RefSeq" id="XP_044372663.1">
    <property type="nucleotide sequence ID" value="XM_044516728.1"/>
</dbReference>
<dbReference type="Gramene" id="TraesCLE_scaffold_134513_01G000100.1">
    <property type="protein sequence ID" value="TraesCLE_scaffold_134513_01G000100.1"/>
    <property type="gene ID" value="TraesCLE_scaffold_134513_01G000100"/>
</dbReference>
<dbReference type="GO" id="GO:0003993">
    <property type="term" value="F:acid phosphatase activity"/>
    <property type="evidence" value="ECO:0007669"/>
    <property type="project" value="InterPro"/>
</dbReference>
<proteinExistence type="predicted"/>
<dbReference type="Gramene" id="TraesCS4B02G171500.1">
    <property type="protein sequence ID" value="TraesCS4B02G171500.1"/>
    <property type="gene ID" value="TraesCS4B02G171500"/>
</dbReference>
<dbReference type="NCBIfam" id="TIGR01675">
    <property type="entry name" value="plant-AP"/>
    <property type="match status" value="1"/>
</dbReference>
<gene>
    <name evidence="2" type="primary">LOC123094847</name>
</gene>
<dbReference type="PANTHER" id="PTHR31284:SF9">
    <property type="entry name" value="HAD SUPERFAMILY, SUBFAMILY IIIB ACID PHOSPHATASE"/>
    <property type="match status" value="1"/>
</dbReference>
<dbReference type="AlphaFoldDB" id="A0A3B6ITE9"/>
<sequence length="334" mass="36909">MHLPWRNHSFLFFSLHWTMTQPDRESVMNLPGLDPLPIKSTRTPAAATHKSDTSLDRPVCLPRASLARRSSPRLFGNPARAALMGSSQALALWVVITHLLSLGGGFASCAWPSSATHDDAGCLSWRVMVEANNARGWRTVPAPCVGYVKAYMTRGQYGRDLDSVMEQVSAYVDQIAAAAADGLDAWIFDIDDTCLSNLLYYQAKRFGAYDPMAFKKWASQGACPGIPPVLGLFAALQDKGFKVFLVSGRDEQTLGSCTSQNLESEGFSGYERLMMRTPEYRGQSSSLFKSAMRKQLVDEGYRIRGNVGDQWSDLQGDNVGDRVFKIPNPMYFVP</sequence>
<dbReference type="SMR" id="A0A3B6ITE9"/>
<dbReference type="SUPFAM" id="SSF56784">
    <property type="entry name" value="HAD-like"/>
    <property type="match status" value="1"/>
</dbReference>
<accession>A0A3B6ITE9</accession>
<dbReference type="InterPro" id="IPR036412">
    <property type="entry name" value="HAD-like_sf"/>
</dbReference>
<dbReference type="OMA" id="HYHESGE"/>
<dbReference type="EnsemblPlants" id="TraesCS4B02G171500.1">
    <property type="protein sequence ID" value="TraesCS4B02G171500.1"/>
    <property type="gene ID" value="TraesCS4B02G171500"/>
</dbReference>
<reference evidence="2" key="2">
    <citation type="submission" date="2018-10" db="UniProtKB">
        <authorList>
            <consortium name="EnsemblPlants"/>
        </authorList>
    </citation>
    <scope>IDENTIFICATION</scope>
</reference>
<evidence type="ECO:0000313" key="2">
    <source>
        <dbReference type="EnsemblPlants" id="TraesCS4B02G171500.1"/>
    </source>
</evidence>
<dbReference type="InterPro" id="IPR005519">
    <property type="entry name" value="Acid_phosphat_B-like"/>
</dbReference>
<reference evidence="2" key="1">
    <citation type="submission" date="2018-08" db="EMBL/GenBank/DDBJ databases">
        <authorList>
            <person name="Rossello M."/>
        </authorList>
    </citation>
    <scope>NUCLEOTIDE SEQUENCE [LARGE SCALE GENOMIC DNA]</scope>
    <source>
        <strain evidence="2">cv. Chinese Spring</strain>
    </source>
</reference>
<name>A0A3B6ITE9_WHEAT</name>
<keyword evidence="3" id="KW-1185">Reference proteome</keyword>
<dbReference type="CDD" id="cd07535">
    <property type="entry name" value="HAD_VSP"/>
    <property type="match status" value="1"/>
</dbReference>
<dbReference type="Gramene" id="TraesRN4B0100503000.1">
    <property type="protein sequence ID" value="TraesRN4B0100503000.1"/>
    <property type="gene ID" value="TraesRN4B0100503000"/>
</dbReference>
<dbReference type="InterPro" id="IPR010028">
    <property type="entry name" value="Acid_phosphatase_pln"/>
</dbReference>
<dbReference type="OrthoDB" id="59415at2759"/>
<organism evidence="2">
    <name type="scientific">Triticum aestivum</name>
    <name type="common">Wheat</name>
    <dbReference type="NCBI Taxonomy" id="4565"/>
    <lineage>
        <taxon>Eukaryota</taxon>
        <taxon>Viridiplantae</taxon>
        <taxon>Streptophyta</taxon>
        <taxon>Embryophyta</taxon>
        <taxon>Tracheophyta</taxon>
        <taxon>Spermatophyta</taxon>
        <taxon>Magnoliopsida</taxon>
        <taxon>Liliopsida</taxon>
        <taxon>Poales</taxon>
        <taxon>Poaceae</taxon>
        <taxon>BOP clade</taxon>
        <taxon>Pooideae</taxon>
        <taxon>Triticodae</taxon>
        <taxon>Triticeae</taxon>
        <taxon>Triticinae</taxon>
        <taxon>Triticum</taxon>
    </lineage>
</organism>
<protein>
    <recommendedName>
        <fullName evidence="4">Acid phosphatase</fullName>
    </recommendedName>
</protein>
<dbReference type="Gramene" id="TraesCAD_scaffold_130480_01G000100.1">
    <property type="protein sequence ID" value="TraesCAD_scaffold_130480_01G000100.1"/>
    <property type="gene ID" value="TraesCAD_scaffold_130480_01G000100"/>
</dbReference>
<keyword evidence="1" id="KW-0732">Signal</keyword>
<dbReference type="GeneID" id="123094847"/>
<dbReference type="PANTHER" id="PTHR31284">
    <property type="entry name" value="ACID PHOSPHATASE-LIKE PROTEIN"/>
    <property type="match status" value="1"/>
</dbReference>
<dbReference type="Gene3D" id="3.40.50.1000">
    <property type="entry name" value="HAD superfamily/HAD-like"/>
    <property type="match status" value="1"/>
</dbReference>
<dbReference type="Gramene" id="TraesCS4B03G0483300.1">
    <property type="protein sequence ID" value="TraesCS4B03G0483300.1.CDS"/>
    <property type="gene ID" value="TraesCS4B03G0483300"/>
</dbReference>
<dbReference type="Proteomes" id="UP000019116">
    <property type="component" value="Chromosome 4B"/>
</dbReference>
<evidence type="ECO:0008006" key="4">
    <source>
        <dbReference type="Google" id="ProtNLM"/>
    </source>
</evidence>